<name>M1DEV7_SOLTU</name>
<reference evidence="3" key="2">
    <citation type="submission" date="2015-06" db="UniProtKB">
        <authorList>
            <consortium name="EnsemblPlants"/>
        </authorList>
    </citation>
    <scope>IDENTIFICATION</scope>
    <source>
        <strain evidence="3">DM1-3 516 R44</strain>
    </source>
</reference>
<evidence type="ECO:0000313" key="3">
    <source>
        <dbReference type="EnsemblPlants" id="PGSC0003DMT400087928"/>
    </source>
</evidence>
<organism evidence="3 4">
    <name type="scientific">Solanum tuberosum</name>
    <name type="common">Potato</name>
    <dbReference type="NCBI Taxonomy" id="4113"/>
    <lineage>
        <taxon>Eukaryota</taxon>
        <taxon>Viridiplantae</taxon>
        <taxon>Streptophyta</taxon>
        <taxon>Embryophyta</taxon>
        <taxon>Tracheophyta</taxon>
        <taxon>Spermatophyta</taxon>
        <taxon>Magnoliopsida</taxon>
        <taxon>eudicotyledons</taxon>
        <taxon>Gunneridae</taxon>
        <taxon>Pentapetalae</taxon>
        <taxon>asterids</taxon>
        <taxon>lamiids</taxon>
        <taxon>Solanales</taxon>
        <taxon>Solanaceae</taxon>
        <taxon>Solanoideae</taxon>
        <taxon>Solaneae</taxon>
        <taxon>Solanum</taxon>
    </lineage>
</organism>
<evidence type="ECO:0000313" key="4">
    <source>
        <dbReference type="Proteomes" id="UP000011115"/>
    </source>
</evidence>
<keyword evidence="4" id="KW-1185">Reference proteome</keyword>
<dbReference type="PaxDb" id="4113-PGSC0003DMT400087928"/>
<accession>M1DEV7</accession>
<dbReference type="EnsemblPlants" id="PGSC0003DMT400087928">
    <property type="protein sequence ID" value="PGSC0003DMT400087928"/>
    <property type="gene ID" value="PGSC0003DMG400037499"/>
</dbReference>
<dbReference type="InParanoid" id="M1DEV7"/>
<dbReference type="Gramene" id="PGSC0003DMT400087928">
    <property type="protein sequence ID" value="PGSC0003DMT400087928"/>
    <property type="gene ID" value="PGSC0003DMG400037499"/>
</dbReference>
<feature type="region of interest" description="Disordered" evidence="1">
    <location>
        <begin position="186"/>
        <end position="205"/>
    </location>
</feature>
<proteinExistence type="predicted"/>
<feature type="signal peptide" evidence="2">
    <location>
        <begin position="1"/>
        <end position="17"/>
    </location>
</feature>
<protein>
    <submittedName>
        <fullName evidence="3">Uncharacterized protein</fullName>
    </submittedName>
</protein>
<reference evidence="4" key="1">
    <citation type="journal article" date="2011" name="Nature">
        <title>Genome sequence and analysis of the tuber crop potato.</title>
        <authorList>
            <consortium name="The Potato Genome Sequencing Consortium"/>
        </authorList>
    </citation>
    <scope>NUCLEOTIDE SEQUENCE [LARGE SCALE GENOMIC DNA]</scope>
    <source>
        <strain evidence="4">cv. DM1-3 516 R44</strain>
    </source>
</reference>
<feature type="chain" id="PRO_5004013854" evidence="2">
    <location>
        <begin position="18"/>
        <end position="205"/>
    </location>
</feature>
<dbReference type="HOGENOM" id="CLU_1339549_0_0_1"/>
<dbReference type="Proteomes" id="UP000011115">
    <property type="component" value="Unassembled WGS sequence"/>
</dbReference>
<evidence type="ECO:0000256" key="1">
    <source>
        <dbReference type="SAM" id="MobiDB-lite"/>
    </source>
</evidence>
<dbReference type="AlphaFoldDB" id="M1DEV7"/>
<keyword evidence="2" id="KW-0732">Signal</keyword>
<sequence length="205" mass="23417">MRGPLVIIMFLLHVIDIEELYVVPKMMTDLCILYMCAYCVVIVRCICCAYGSSRVILPVLIRSSNTNTSNRGCVLPNKHDSPIRCGQVMTSDKYEVFIMFLRLKPSVFLGTESEDSYDFLVDFHELLHKMDKEVVDFVMVNSDDFAKVATFKKFCKGRLDLQIQAYRTWAYEEEISEAVRGWENGNAGRGAVQPGKEVARQDDMT</sequence>
<evidence type="ECO:0000256" key="2">
    <source>
        <dbReference type="SAM" id="SignalP"/>
    </source>
</evidence>